<dbReference type="PANTHER" id="PTHR12428:SF34">
    <property type="entry name" value="MITOCHONDRIAL INNER MEMBRANE PROTEIN OXA1-LIKE"/>
    <property type="match status" value="1"/>
</dbReference>
<feature type="compositionally biased region" description="Polar residues" evidence="7">
    <location>
        <begin position="364"/>
        <end position="380"/>
    </location>
</feature>
<proteinExistence type="inferred from homology"/>
<dbReference type="CDD" id="cd20069">
    <property type="entry name" value="5TM_Oxa1-like"/>
    <property type="match status" value="1"/>
</dbReference>
<feature type="domain" description="Membrane insertase YidC/Oxa/ALB C-terminal" evidence="9">
    <location>
        <begin position="146"/>
        <end position="337"/>
    </location>
</feature>
<evidence type="ECO:0000256" key="3">
    <source>
        <dbReference type="ARBA" id="ARBA00022692"/>
    </source>
</evidence>
<dbReference type="GO" id="GO:0032979">
    <property type="term" value="P:protein insertion into mitochondrial inner membrane from matrix"/>
    <property type="evidence" value="ECO:0000318"/>
    <property type="project" value="GO_Central"/>
</dbReference>
<keyword evidence="4 8" id="KW-1133">Transmembrane helix</keyword>
<evidence type="ECO:0000259" key="9">
    <source>
        <dbReference type="Pfam" id="PF02096"/>
    </source>
</evidence>
<keyword evidence="3 6" id="KW-0812">Transmembrane</keyword>
<accession>A0A1Y1ICP8</accession>
<feature type="compositionally biased region" description="Basic residues" evidence="7">
    <location>
        <begin position="384"/>
        <end position="393"/>
    </location>
</feature>
<dbReference type="AlphaFoldDB" id="A0A1Y1ICP8"/>
<evidence type="ECO:0000256" key="7">
    <source>
        <dbReference type="SAM" id="MobiDB-lite"/>
    </source>
</evidence>
<dbReference type="Proteomes" id="UP000054558">
    <property type="component" value="Unassembled WGS sequence"/>
</dbReference>
<dbReference type="OrthoDB" id="2148490at2759"/>
<feature type="transmembrane region" description="Helical" evidence="8">
    <location>
        <begin position="304"/>
        <end position="325"/>
    </location>
</feature>
<feature type="region of interest" description="Disordered" evidence="7">
    <location>
        <begin position="362"/>
        <end position="393"/>
    </location>
</feature>
<evidence type="ECO:0000256" key="2">
    <source>
        <dbReference type="ARBA" id="ARBA00010583"/>
    </source>
</evidence>
<name>A0A1Y1ICP8_KLENI</name>
<comment type="similarity">
    <text evidence="2">Belongs to the OXA1/ALB3/YidC (TC 2.A.9.2) family.</text>
</comment>
<evidence type="ECO:0000256" key="8">
    <source>
        <dbReference type="SAM" id="Phobius"/>
    </source>
</evidence>
<evidence type="ECO:0000256" key="5">
    <source>
        <dbReference type="ARBA" id="ARBA00023136"/>
    </source>
</evidence>
<dbReference type="STRING" id="105231.A0A1Y1ICP8"/>
<keyword evidence="5 8" id="KW-0472">Membrane</keyword>
<comment type="similarity">
    <text evidence="6">Belongs to the OXA1/ALB3/YidC family.</text>
</comment>
<dbReference type="InterPro" id="IPR028055">
    <property type="entry name" value="YidC/Oxa/ALB_C"/>
</dbReference>
<evidence type="ECO:0000313" key="11">
    <source>
        <dbReference type="Proteomes" id="UP000054558"/>
    </source>
</evidence>
<evidence type="ECO:0000313" key="10">
    <source>
        <dbReference type="EMBL" id="GAQ87219.1"/>
    </source>
</evidence>
<dbReference type="GO" id="GO:0005743">
    <property type="term" value="C:mitochondrial inner membrane"/>
    <property type="evidence" value="ECO:0000318"/>
    <property type="project" value="GO_Central"/>
</dbReference>
<evidence type="ECO:0000256" key="1">
    <source>
        <dbReference type="ARBA" id="ARBA00004141"/>
    </source>
</evidence>
<sequence length="393" mass="42395">MLRLRSSLRLGVRAAEHWHFNALSAAHVWAGPVRDDEPPDGTRQAASSPSKLEAGVIGLSSGHNRLSQGPLLPCGLLPATLWASGGGRCFSSSPADAAAAEVVQSVSVAAASGGSEVAAIASESAAPIAAIQYMLEAMHQYTGLPWWATIAATTLTARACLFPITLFQMRSTARMSAARPELEVLSKKMRENVTDHQATQEIQRQMSEVMKKYNVNPLKTMAGAFAQAPLFIGFFLAIRRMSENLPSFKEGGLFWFTDLSGADPTYLLPTICAATFLITVEVGAMEGMQGQPMAKTMKMAMRVLGVAMVPLTMSFEKALFCYWIPSNLFSLLQSSLLKVPKVKEALGIPTLNEAGQQPLPMASSMHQTEVVSSTPTSLQSIPRPTKKRRSKRK</sequence>
<protein>
    <submittedName>
        <fullName evidence="10">Cytochrome oxidase biogenesis protein</fullName>
    </submittedName>
</protein>
<dbReference type="PANTHER" id="PTHR12428">
    <property type="entry name" value="OXA1"/>
    <property type="match status" value="1"/>
</dbReference>
<dbReference type="GO" id="GO:0032977">
    <property type="term" value="F:membrane insertase activity"/>
    <property type="evidence" value="ECO:0000318"/>
    <property type="project" value="GO_Central"/>
</dbReference>
<feature type="transmembrane region" description="Helical" evidence="8">
    <location>
        <begin position="266"/>
        <end position="284"/>
    </location>
</feature>
<dbReference type="Pfam" id="PF02096">
    <property type="entry name" value="60KD_IMP"/>
    <property type="match status" value="1"/>
</dbReference>
<comment type="subcellular location">
    <subcellularLocation>
        <location evidence="1 6">Membrane</location>
        <topology evidence="1 6">Multi-pass membrane protein</topology>
    </subcellularLocation>
</comment>
<evidence type="ECO:0000256" key="6">
    <source>
        <dbReference type="RuleBase" id="RU003945"/>
    </source>
</evidence>
<evidence type="ECO:0000256" key="4">
    <source>
        <dbReference type="ARBA" id="ARBA00022989"/>
    </source>
</evidence>
<dbReference type="InterPro" id="IPR001708">
    <property type="entry name" value="YidC/ALB3/OXA1/COX18"/>
</dbReference>
<organism evidence="10 11">
    <name type="scientific">Klebsormidium nitens</name>
    <name type="common">Green alga</name>
    <name type="synonym">Ulothrix nitens</name>
    <dbReference type="NCBI Taxonomy" id="105231"/>
    <lineage>
        <taxon>Eukaryota</taxon>
        <taxon>Viridiplantae</taxon>
        <taxon>Streptophyta</taxon>
        <taxon>Klebsormidiophyceae</taxon>
        <taxon>Klebsormidiales</taxon>
        <taxon>Klebsormidiaceae</taxon>
        <taxon>Klebsormidium</taxon>
    </lineage>
</organism>
<dbReference type="OMA" id="FWGLQEI"/>
<keyword evidence="11" id="KW-1185">Reference proteome</keyword>
<dbReference type="EMBL" id="DF237288">
    <property type="protein sequence ID" value="GAQ87219.1"/>
    <property type="molecule type" value="Genomic_DNA"/>
</dbReference>
<reference evidence="10 11" key="1">
    <citation type="journal article" date="2014" name="Nat. Commun.">
        <title>Klebsormidium flaccidum genome reveals primary factors for plant terrestrial adaptation.</title>
        <authorList>
            <person name="Hori K."/>
            <person name="Maruyama F."/>
            <person name="Fujisawa T."/>
            <person name="Togashi T."/>
            <person name="Yamamoto N."/>
            <person name="Seo M."/>
            <person name="Sato S."/>
            <person name="Yamada T."/>
            <person name="Mori H."/>
            <person name="Tajima N."/>
            <person name="Moriyama T."/>
            <person name="Ikeuchi M."/>
            <person name="Watanabe M."/>
            <person name="Wada H."/>
            <person name="Kobayashi K."/>
            <person name="Saito M."/>
            <person name="Masuda T."/>
            <person name="Sasaki-Sekimoto Y."/>
            <person name="Mashiguchi K."/>
            <person name="Awai K."/>
            <person name="Shimojima M."/>
            <person name="Masuda S."/>
            <person name="Iwai M."/>
            <person name="Nobusawa T."/>
            <person name="Narise T."/>
            <person name="Kondo S."/>
            <person name="Saito H."/>
            <person name="Sato R."/>
            <person name="Murakawa M."/>
            <person name="Ihara Y."/>
            <person name="Oshima-Yamada Y."/>
            <person name="Ohtaka K."/>
            <person name="Satoh M."/>
            <person name="Sonobe K."/>
            <person name="Ishii M."/>
            <person name="Ohtani R."/>
            <person name="Kanamori-Sato M."/>
            <person name="Honoki R."/>
            <person name="Miyazaki D."/>
            <person name="Mochizuki H."/>
            <person name="Umetsu J."/>
            <person name="Higashi K."/>
            <person name="Shibata D."/>
            <person name="Kamiya Y."/>
            <person name="Sato N."/>
            <person name="Nakamura Y."/>
            <person name="Tabata S."/>
            <person name="Ida S."/>
            <person name="Kurokawa K."/>
            <person name="Ohta H."/>
        </authorList>
    </citation>
    <scope>NUCLEOTIDE SEQUENCE [LARGE SCALE GENOMIC DNA]</scope>
    <source>
        <strain evidence="10 11">NIES-2285</strain>
    </source>
</reference>
<gene>
    <name evidence="10" type="ORF">KFL_003390090</name>
</gene>
<feature type="transmembrane region" description="Helical" evidence="8">
    <location>
        <begin position="220"/>
        <end position="238"/>
    </location>
</feature>
<dbReference type="NCBIfam" id="TIGR03592">
    <property type="entry name" value="yidC_oxa1_cterm"/>
    <property type="match status" value="1"/>
</dbReference>